<keyword evidence="1" id="KW-0812">Transmembrane</keyword>
<feature type="transmembrane region" description="Helical" evidence="1">
    <location>
        <begin position="114"/>
        <end position="132"/>
    </location>
</feature>
<evidence type="ECO:0000313" key="3">
    <source>
        <dbReference type="Proteomes" id="UP001147747"/>
    </source>
</evidence>
<sequence length="365" mass="39357">MAPKKRTSSVNDLAVPASQVRDPKDALTAMAPSPSLARVPSPARFALVVFSSLVMSSVLFTLTADVTQGDLGLVSKHLEEWWEVGGTCGLESGGGRIGLAQQGKLQLLNVRIRANWRFAIVGWDVASFLFLTHQPTFSLLSFFYGVRPTSTLASYLITIISTVVPFAFLRRPTSVHDISHAPSGAVANRAILQDTPTTIYTILAATSIFSVVLYGSYASWLPAQLVVHFENLPDISAAHAGPAGFPALFLTLIPSGYAVRDFLFVSSTGHAEKTAEEEHPANREHEYLIVDFYRKTWGQLSIKTRILISRTLILATSVLLNTTVQIAGTIQDVSIQGAATWGSVWAVSTLAIGATFGWIEAVDGV</sequence>
<dbReference type="Proteomes" id="UP001147747">
    <property type="component" value="Unassembled WGS sequence"/>
</dbReference>
<dbReference type="EMBL" id="JAPZBU010000009">
    <property type="protein sequence ID" value="KAJ5386610.1"/>
    <property type="molecule type" value="Genomic_DNA"/>
</dbReference>
<feature type="transmembrane region" description="Helical" evidence="1">
    <location>
        <begin position="240"/>
        <end position="259"/>
    </location>
</feature>
<reference evidence="2" key="1">
    <citation type="submission" date="2022-12" db="EMBL/GenBank/DDBJ databases">
        <authorList>
            <person name="Petersen C."/>
        </authorList>
    </citation>
    <scope>NUCLEOTIDE SEQUENCE</scope>
    <source>
        <strain evidence="2">IBT 29677</strain>
    </source>
</reference>
<accession>A0A9W9VNY5</accession>
<protein>
    <submittedName>
        <fullName evidence="2">Uncharacterized protein</fullName>
    </submittedName>
</protein>
<name>A0A9W9VNY5_9EURO</name>
<evidence type="ECO:0000313" key="2">
    <source>
        <dbReference type="EMBL" id="KAJ5386610.1"/>
    </source>
</evidence>
<gene>
    <name evidence="2" type="ORF">N7509_009151</name>
</gene>
<keyword evidence="1" id="KW-0472">Membrane</keyword>
<feature type="transmembrane region" description="Helical" evidence="1">
    <location>
        <begin position="199"/>
        <end position="220"/>
    </location>
</feature>
<dbReference type="AlphaFoldDB" id="A0A9W9VNY5"/>
<keyword evidence="1" id="KW-1133">Transmembrane helix</keyword>
<dbReference type="GeneID" id="81372768"/>
<evidence type="ECO:0000256" key="1">
    <source>
        <dbReference type="SAM" id="Phobius"/>
    </source>
</evidence>
<feature type="transmembrane region" description="Helical" evidence="1">
    <location>
        <begin position="152"/>
        <end position="169"/>
    </location>
</feature>
<comment type="caution">
    <text evidence="2">The sequence shown here is derived from an EMBL/GenBank/DDBJ whole genome shotgun (WGS) entry which is preliminary data.</text>
</comment>
<dbReference type="OrthoDB" id="5394254at2759"/>
<proteinExistence type="predicted"/>
<dbReference type="RefSeq" id="XP_056484408.1">
    <property type="nucleotide sequence ID" value="XM_056633788.1"/>
</dbReference>
<reference evidence="2" key="2">
    <citation type="journal article" date="2023" name="IMA Fungus">
        <title>Comparative genomic study of the Penicillium genus elucidates a diverse pangenome and 15 lateral gene transfer events.</title>
        <authorList>
            <person name="Petersen C."/>
            <person name="Sorensen T."/>
            <person name="Nielsen M.R."/>
            <person name="Sondergaard T.E."/>
            <person name="Sorensen J.L."/>
            <person name="Fitzpatrick D.A."/>
            <person name="Frisvad J.C."/>
            <person name="Nielsen K.L."/>
        </authorList>
    </citation>
    <scope>NUCLEOTIDE SEQUENCE</scope>
    <source>
        <strain evidence="2">IBT 29677</strain>
    </source>
</reference>
<organism evidence="2 3">
    <name type="scientific">Penicillium cosmopolitanum</name>
    <dbReference type="NCBI Taxonomy" id="1131564"/>
    <lineage>
        <taxon>Eukaryota</taxon>
        <taxon>Fungi</taxon>
        <taxon>Dikarya</taxon>
        <taxon>Ascomycota</taxon>
        <taxon>Pezizomycotina</taxon>
        <taxon>Eurotiomycetes</taxon>
        <taxon>Eurotiomycetidae</taxon>
        <taxon>Eurotiales</taxon>
        <taxon>Aspergillaceae</taxon>
        <taxon>Penicillium</taxon>
    </lineage>
</organism>
<keyword evidence="3" id="KW-1185">Reference proteome</keyword>